<evidence type="ECO:0000313" key="4">
    <source>
        <dbReference type="EMBL" id="KAK7083504.1"/>
    </source>
</evidence>
<dbReference type="EMBL" id="JAXCGZ010002901">
    <property type="protein sequence ID" value="KAK7083504.1"/>
    <property type="molecule type" value="Genomic_DNA"/>
</dbReference>
<dbReference type="PROSITE" id="PS50297">
    <property type="entry name" value="ANK_REP_REGION"/>
    <property type="match status" value="1"/>
</dbReference>
<evidence type="ECO:0000256" key="1">
    <source>
        <dbReference type="ARBA" id="ARBA00022737"/>
    </source>
</evidence>
<evidence type="ECO:0000313" key="5">
    <source>
        <dbReference type="Proteomes" id="UP001381693"/>
    </source>
</evidence>
<dbReference type="InterPro" id="IPR002110">
    <property type="entry name" value="Ankyrin_rpt"/>
</dbReference>
<keyword evidence="5" id="KW-1185">Reference proteome</keyword>
<dbReference type="Proteomes" id="UP001381693">
    <property type="component" value="Unassembled WGS sequence"/>
</dbReference>
<sequence>LGNTDALRIKLKNDDVNKLDGDQLSPLHYAARYNHIETVKALLDHQADVNIKGQDDMTPLHYAA</sequence>
<comment type="caution">
    <text evidence="4">The sequence shown here is derived from an EMBL/GenBank/DDBJ whole genome shotgun (WGS) entry which is preliminary data.</text>
</comment>
<dbReference type="PANTHER" id="PTHR24171">
    <property type="entry name" value="ANKYRIN REPEAT DOMAIN-CONTAINING PROTEIN 39-RELATED"/>
    <property type="match status" value="1"/>
</dbReference>
<dbReference type="AlphaFoldDB" id="A0AAN8XPW6"/>
<organism evidence="4 5">
    <name type="scientific">Halocaridina rubra</name>
    <name type="common">Hawaiian red shrimp</name>
    <dbReference type="NCBI Taxonomy" id="373956"/>
    <lineage>
        <taxon>Eukaryota</taxon>
        <taxon>Metazoa</taxon>
        <taxon>Ecdysozoa</taxon>
        <taxon>Arthropoda</taxon>
        <taxon>Crustacea</taxon>
        <taxon>Multicrustacea</taxon>
        <taxon>Malacostraca</taxon>
        <taxon>Eumalacostraca</taxon>
        <taxon>Eucarida</taxon>
        <taxon>Decapoda</taxon>
        <taxon>Pleocyemata</taxon>
        <taxon>Caridea</taxon>
        <taxon>Atyoidea</taxon>
        <taxon>Atyidae</taxon>
        <taxon>Halocaridina</taxon>
    </lineage>
</organism>
<dbReference type="SMART" id="SM00248">
    <property type="entry name" value="ANK"/>
    <property type="match status" value="1"/>
</dbReference>
<gene>
    <name evidence="4" type="ORF">SK128_026936</name>
</gene>
<dbReference type="Gene3D" id="1.25.40.20">
    <property type="entry name" value="Ankyrin repeat-containing domain"/>
    <property type="match status" value="1"/>
</dbReference>
<keyword evidence="1" id="KW-0677">Repeat</keyword>
<name>A0AAN8XPW6_HALRR</name>
<evidence type="ECO:0008006" key="6">
    <source>
        <dbReference type="Google" id="ProtNLM"/>
    </source>
</evidence>
<keyword evidence="2 3" id="KW-0040">ANK repeat</keyword>
<evidence type="ECO:0000256" key="3">
    <source>
        <dbReference type="PROSITE-ProRule" id="PRU00023"/>
    </source>
</evidence>
<feature type="repeat" description="ANK" evidence="3">
    <location>
        <begin position="22"/>
        <end position="54"/>
    </location>
</feature>
<protein>
    <recommendedName>
        <fullName evidence="6">Ankyrin</fullName>
    </recommendedName>
</protein>
<accession>A0AAN8XPW6</accession>
<evidence type="ECO:0000256" key="2">
    <source>
        <dbReference type="ARBA" id="ARBA00023043"/>
    </source>
</evidence>
<dbReference type="SUPFAM" id="SSF48403">
    <property type="entry name" value="Ankyrin repeat"/>
    <property type="match status" value="1"/>
</dbReference>
<dbReference type="PROSITE" id="PS50088">
    <property type="entry name" value="ANK_REPEAT"/>
    <property type="match status" value="1"/>
</dbReference>
<dbReference type="Pfam" id="PF12796">
    <property type="entry name" value="Ank_2"/>
    <property type="match status" value="1"/>
</dbReference>
<feature type="non-terminal residue" evidence="4">
    <location>
        <position position="1"/>
    </location>
</feature>
<dbReference type="InterPro" id="IPR036770">
    <property type="entry name" value="Ankyrin_rpt-contain_sf"/>
</dbReference>
<proteinExistence type="predicted"/>
<feature type="non-terminal residue" evidence="4">
    <location>
        <position position="64"/>
    </location>
</feature>
<reference evidence="4 5" key="1">
    <citation type="submission" date="2023-11" db="EMBL/GenBank/DDBJ databases">
        <title>Halocaridina rubra genome assembly.</title>
        <authorList>
            <person name="Smith C."/>
        </authorList>
    </citation>
    <scope>NUCLEOTIDE SEQUENCE [LARGE SCALE GENOMIC DNA]</scope>
    <source>
        <strain evidence="4">EP-1</strain>
        <tissue evidence="4">Whole</tissue>
    </source>
</reference>